<evidence type="ECO:0000313" key="3">
    <source>
        <dbReference type="Proteomes" id="UP000322245"/>
    </source>
</evidence>
<accession>A0A5D3ANV6</accession>
<name>A0A5D3ANV6_9TREE</name>
<evidence type="ECO:0000256" key="1">
    <source>
        <dbReference type="SAM" id="MobiDB-lite"/>
    </source>
</evidence>
<feature type="compositionally biased region" description="Basic and acidic residues" evidence="1">
    <location>
        <begin position="424"/>
        <end position="433"/>
    </location>
</feature>
<feature type="region of interest" description="Disordered" evidence="1">
    <location>
        <begin position="296"/>
        <end position="338"/>
    </location>
</feature>
<feature type="compositionally biased region" description="Polar residues" evidence="1">
    <location>
        <begin position="394"/>
        <end position="417"/>
    </location>
</feature>
<dbReference type="EMBL" id="NIDF01000164">
    <property type="protein sequence ID" value="TYJ52009.1"/>
    <property type="molecule type" value="Genomic_DNA"/>
</dbReference>
<keyword evidence="3" id="KW-1185">Reference proteome</keyword>
<sequence length="433" mass="47083">MIAHAYSPVNLLCGYSDNSCTCSPSCPCKSFSPCTTSCCYRIPPGLSDSYYELMTASSQTASGSSGGSAASGGTAGSGGRLISTPGYQDALAVWAGSLENARTIEDIGSQEFANVLALSTILVLQRSKDRASYWDAFISQDHNITYQNGIKPALPTCPEENCENLKHELCVSNKRASFENLFRNGTYSRMIDQLYARGYMTCRQHSSWQPEASETPEDSASLIFTPCGTIYRPVKDIPQHFEMSEKYGRGGTRRCLVQVPDYRTQSNDHVPPWPFRAEGYNRCSVRHAAITNRNALHGGGRRLARSLAKSGENEGQAEPSSVDGEEDEVQASNQTSYPMGSDHVAVYVNIQHPPATLDMIQQQAYPGSRSGAGQPSVRSTLISEAEGERGQDFGQATESGHTYQAATPHSGQQQPSSMGPMIPEELHTWEQSN</sequence>
<feature type="compositionally biased region" description="Polar residues" evidence="1">
    <location>
        <begin position="364"/>
        <end position="382"/>
    </location>
</feature>
<organism evidence="2 3">
    <name type="scientific">Cryptococcus floricola</name>
    <dbReference type="NCBI Taxonomy" id="2591691"/>
    <lineage>
        <taxon>Eukaryota</taxon>
        <taxon>Fungi</taxon>
        <taxon>Dikarya</taxon>
        <taxon>Basidiomycota</taxon>
        <taxon>Agaricomycotina</taxon>
        <taxon>Tremellomycetes</taxon>
        <taxon>Tremellales</taxon>
        <taxon>Cryptococcaceae</taxon>
        <taxon>Cryptococcus</taxon>
    </lineage>
</organism>
<gene>
    <name evidence="2" type="ORF">B9479_007384</name>
</gene>
<proteinExistence type="predicted"/>
<evidence type="ECO:0000313" key="2">
    <source>
        <dbReference type="EMBL" id="TYJ52009.1"/>
    </source>
</evidence>
<feature type="region of interest" description="Disordered" evidence="1">
    <location>
        <begin position="364"/>
        <end position="433"/>
    </location>
</feature>
<protein>
    <submittedName>
        <fullName evidence="2">Uncharacterized protein</fullName>
    </submittedName>
</protein>
<dbReference type="Proteomes" id="UP000322245">
    <property type="component" value="Unassembled WGS sequence"/>
</dbReference>
<dbReference type="AlphaFoldDB" id="A0A5D3ANV6"/>
<comment type="caution">
    <text evidence="2">The sequence shown here is derived from an EMBL/GenBank/DDBJ whole genome shotgun (WGS) entry which is preliminary data.</text>
</comment>
<reference evidence="2 3" key="1">
    <citation type="submission" date="2017-05" db="EMBL/GenBank/DDBJ databases">
        <title>The Genome Sequence of Tsuchiyaea wingfieldii DSM 27421.</title>
        <authorList>
            <person name="Cuomo C."/>
            <person name="Passer A."/>
            <person name="Billmyre B."/>
            <person name="Heitman J."/>
        </authorList>
    </citation>
    <scope>NUCLEOTIDE SEQUENCE [LARGE SCALE GENOMIC DNA]</scope>
    <source>
        <strain evidence="2 3">DSM 27421</strain>
    </source>
</reference>